<organism evidence="2 3">
    <name type="scientific">Ridgeia piscesae</name>
    <name type="common">Tubeworm</name>
    <dbReference type="NCBI Taxonomy" id="27915"/>
    <lineage>
        <taxon>Eukaryota</taxon>
        <taxon>Metazoa</taxon>
        <taxon>Spiralia</taxon>
        <taxon>Lophotrochozoa</taxon>
        <taxon>Annelida</taxon>
        <taxon>Polychaeta</taxon>
        <taxon>Sedentaria</taxon>
        <taxon>Canalipalpata</taxon>
        <taxon>Sabellida</taxon>
        <taxon>Siboglinidae</taxon>
        <taxon>Ridgeia</taxon>
    </lineage>
</organism>
<feature type="compositionally biased region" description="Basic and acidic residues" evidence="1">
    <location>
        <begin position="60"/>
        <end position="75"/>
    </location>
</feature>
<reference evidence="2" key="1">
    <citation type="journal article" date="2023" name="Mol. Biol. Evol.">
        <title>Third-Generation Sequencing Reveals the Adaptive Role of the Epigenome in Three Deep-Sea Polychaetes.</title>
        <authorList>
            <person name="Perez M."/>
            <person name="Aroh O."/>
            <person name="Sun Y."/>
            <person name="Lan Y."/>
            <person name="Juniper S.K."/>
            <person name="Young C.R."/>
            <person name="Angers B."/>
            <person name="Qian P.Y."/>
        </authorList>
    </citation>
    <scope>NUCLEOTIDE SEQUENCE</scope>
    <source>
        <strain evidence="2">R07B-5</strain>
    </source>
</reference>
<evidence type="ECO:0000256" key="1">
    <source>
        <dbReference type="SAM" id="MobiDB-lite"/>
    </source>
</evidence>
<feature type="region of interest" description="Disordered" evidence="1">
    <location>
        <begin position="1"/>
        <end position="126"/>
    </location>
</feature>
<name>A0AAD9UDX5_RIDPI</name>
<gene>
    <name evidence="2" type="ORF">NP493_220g01010</name>
</gene>
<accession>A0AAD9UDX5</accession>
<feature type="compositionally biased region" description="Basic residues" evidence="1">
    <location>
        <begin position="48"/>
        <end position="58"/>
    </location>
</feature>
<evidence type="ECO:0000313" key="3">
    <source>
        <dbReference type="Proteomes" id="UP001209878"/>
    </source>
</evidence>
<feature type="compositionally biased region" description="Basic and acidic residues" evidence="1">
    <location>
        <begin position="82"/>
        <end position="98"/>
    </location>
</feature>
<protein>
    <submittedName>
        <fullName evidence="2">Uncharacterized protein</fullName>
    </submittedName>
</protein>
<comment type="caution">
    <text evidence="2">The sequence shown here is derived from an EMBL/GenBank/DDBJ whole genome shotgun (WGS) entry which is preliminary data.</text>
</comment>
<proteinExistence type="predicted"/>
<feature type="region of interest" description="Disordered" evidence="1">
    <location>
        <begin position="329"/>
        <end position="355"/>
    </location>
</feature>
<feature type="compositionally biased region" description="Polar residues" evidence="1">
    <location>
        <begin position="1"/>
        <end position="19"/>
    </location>
</feature>
<keyword evidence="3" id="KW-1185">Reference proteome</keyword>
<feature type="region of interest" description="Disordered" evidence="1">
    <location>
        <begin position="216"/>
        <end position="236"/>
    </location>
</feature>
<evidence type="ECO:0000313" key="2">
    <source>
        <dbReference type="EMBL" id="KAK2185867.1"/>
    </source>
</evidence>
<dbReference type="EMBL" id="JAODUO010000220">
    <property type="protein sequence ID" value="KAK2185867.1"/>
    <property type="molecule type" value="Genomic_DNA"/>
</dbReference>
<feature type="compositionally biased region" description="Basic and acidic residues" evidence="1">
    <location>
        <begin position="107"/>
        <end position="120"/>
    </location>
</feature>
<sequence length="355" mass="38910">MQSDSGSSDNLKSDTTYLSSDKVVLATTDASNDTTPPIRVPYASSFKSSKKMRKKSHGTKTPDLRKTAPAGHDDILQNYVDASHEQDKDKMYQDKSLQDKGQCNEMVVDKDGNSPTHESDNDSDVECIEEIGVSEDISDRRGKGQTGDSVVMETMSCKSNFSKESGESSSVLLSCISPTWREDANLGRRVNCTTRNSMQTVNKKILLKGEQCNVGQKSSGWEQENKETDSDGTDASVEEFSCDIQESDRTMIVEAQVGSACSQEKHRQTQKKSCKKADAMDKINLHRQPPGGCADNAKPVQTIAIVPDVSQDSDSSSKINLLSVSKCRSGPRRRISGKTQSVVTKQCRESQLAEE</sequence>
<dbReference type="AlphaFoldDB" id="A0AAD9UDX5"/>
<dbReference type="Proteomes" id="UP001209878">
    <property type="component" value="Unassembled WGS sequence"/>
</dbReference>